<proteinExistence type="predicted"/>
<sequence length="242" mass="27413">MSNGNISYSATIDGLVFGPIEINTASSKIENLSIESQDNVLKFSFLLTDVFDKDEALLETSYLTEMIADRISFQFARKVENIKCDGWSLPVVGNNRQVVVRDFALVWDVVNATITPGEETLYNLKLLLESPIQQKDTYFPQFRFACSQRDPVTKYMFLYNLLLLLHNDKQARVDAYILNVEPNTPVFPSPIKDNVNETIYTKLRNEVAHTRLNASASATVNEIQSKVNALQIITKKCIEQHA</sequence>
<reference evidence="1" key="1">
    <citation type="journal article" date="2021" name="Proc. Natl. Acad. Sci. U.S.A.">
        <title>Global biogeography of chemosynthetic symbionts reveals both localized and globally distributed symbiont groups. .</title>
        <authorList>
            <person name="Osvatic J.T."/>
            <person name="Wilkins L.G.E."/>
            <person name="Leibrecht L."/>
            <person name="Leray M."/>
            <person name="Zauner S."/>
            <person name="Polzin J."/>
            <person name="Camacho Y."/>
            <person name="Gros O."/>
            <person name="van Gils J.A."/>
            <person name="Eisen J.A."/>
            <person name="Petersen J.M."/>
            <person name="Yuen B."/>
        </authorList>
    </citation>
    <scope>NUCLEOTIDE SEQUENCE</scope>
    <source>
        <strain evidence="1">MAGclacostrist064TRANS</strain>
    </source>
</reference>
<evidence type="ECO:0000313" key="1">
    <source>
        <dbReference type="EMBL" id="MCG7948696.1"/>
    </source>
</evidence>
<evidence type="ECO:0000313" key="2">
    <source>
        <dbReference type="Proteomes" id="UP000886667"/>
    </source>
</evidence>
<dbReference type="AlphaFoldDB" id="A0A9E4N6Z3"/>
<protein>
    <submittedName>
        <fullName evidence="1">Uncharacterized protein</fullName>
    </submittedName>
</protein>
<accession>A0A9E4N6Z3</accession>
<organism evidence="1 2">
    <name type="scientific">Candidatus Thiodiazotropha taylori</name>
    <dbReference type="NCBI Taxonomy" id="2792791"/>
    <lineage>
        <taxon>Bacteria</taxon>
        <taxon>Pseudomonadati</taxon>
        <taxon>Pseudomonadota</taxon>
        <taxon>Gammaproteobacteria</taxon>
        <taxon>Chromatiales</taxon>
        <taxon>Sedimenticolaceae</taxon>
        <taxon>Candidatus Thiodiazotropha</taxon>
    </lineage>
</organism>
<comment type="caution">
    <text evidence="1">The sequence shown here is derived from an EMBL/GenBank/DDBJ whole genome shotgun (WGS) entry which is preliminary data.</text>
</comment>
<name>A0A9E4N6Z3_9GAMM</name>
<gene>
    <name evidence="1" type="ORF">JAZ07_20335</name>
</gene>
<dbReference type="Proteomes" id="UP000886667">
    <property type="component" value="Unassembled WGS sequence"/>
</dbReference>
<dbReference type="EMBL" id="JAEPCM010000768">
    <property type="protein sequence ID" value="MCG7948696.1"/>
    <property type="molecule type" value="Genomic_DNA"/>
</dbReference>